<evidence type="ECO:0000259" key="2">
    <source>
        <dbReference type="Pfam" id="PF17225"/>
    </source>
</evidence>
<dbReference type="Proteomes" id="UP000234335">
    <property type="component" value="Unassembled WGS sequence"/>
</dbReference>
<evidence type="ECO:0000313" key="4">
    <source>
        <dbReference type="Proteomes" id="UP000234335"/>
    </source>
</evidence>
<evidence type="ECO:0000256" key="1">
    <source>
        <dbReference type="SAM" id="Phobius"/>
    </source>
</evidence>
<keyword evidence="1" id="KW-0812">Transmembrane</keyword>
<protein>
    <recommendedName>
        <fullName evidence="2">DUF5301 domain-containing protein</fullName>
    </recommendedName>
</protein>
<name>A0A2I1MAD3_9FIRM</name>
<dbReference type="RefSeq" id="WP_101540152.1">
    <property type="nucleotide sequence ID" value="NZ_PKGS01000002.1"/>
</dbReference>
<evidence type="ECO:0000313" key="3">
    <source>
        <dbReference type="EMBL" id="PKZ17081.1"/>
    </source>
</evidence>
<accession>A0A2I1MAD3</accession>
<comment type="caution">
    <text evidence="3">The sequence shown here is derived from an EMBL/GenBank/DDBJ whole genome shotgun (WGS) entry which is preliminary data.</text>
</comment>
<dbReference type="AlphaFoldDB" id="A0A2I1MAD3"/>
<proteinExistence type="predicted"/>
<dbReference type="Gene3D" id="2.60.40.4250">
    <property type="match status" value="1"/>
</dbReference>
<organism evidence="3 4">
    <name type="scientific">Anaerococcus octavius</name>
    <dbReference type="NCBI Taxonomy" id="54007"/>
    <lineage>
        <taxon>Bacteria</taxon>
        <taxon>Bacillati</taxon>
        <taxon>Bacillota</taxon>
        <taxon>Tissierellia</taxon>
        <taxon>Tissierellales</taxon>
        <taxon>Peptoniphilaceae</taxon>
        <taxon>Anaerococcus</taxon>
    </lineage>
</organism>
<feature type="transmembrane region" description="Helical" evidence="1">
    <location>
        <begin position="6"/>
        <end position="24"/>
    </location>
</feature>
<feature type="domain" description="DUF5301" evidence="2">
    <location>
        <begin position="29"/>
        <end position="125"/>
    </location>
</feature>
<dbReference type="InterPro" id="IPR033782">
    <property type="entry name" value="DUF5301"/>
</dbReference>
<sequence>MTKNKKWIMLITIIVGIFLIRNYNLHPRHAKIPKLENIIKITLIDINNGKGVKKITIDKKSDVNKFLDILKKSKKTNEYSVSDLPNKDRYTIVMFKLSEGGKIINSIYEENNSVYFEQAYYGIFKLDYENTEELKKTIDNKGKKQDILVNIDDIFKDDF</sequence>
<keyword evidence="1" id="KW-0472">Membrane</keyword>
<keyword evidence="4" id="KW-1185">Reference proteome</keyword>
<dbReference type="Pfam" id="PF17225">
    <property type="entry name" value="DUF5301"/>
    <property type="match status" value="1"/>
</dbReference>
<dbReference type="EMBL" id="PKGS01000002">
    <property type="protein sequence ID" value="PKZ17081.1"/>
    <property type="molecule type" value="Genomic_DNA"/>
</dbReference>
<keyword evidence="1" id="KW-1133">Transmembrane helix</keyword>
<reference evidence="3 4" key="1">
    <citation type="submission" date="2017-12" db="EMBL/GenBank/DDBJ databases">
        <title>Phylogenetic diversity of female urinary microbiome.</title>
        <authorList>
            <person name="Thomas-White K."/>
            <person name="Wolfe A.J."/>
        </authorList>
    </citation>
    <scope>NUCLEOTIDE SEQUENCE [LARGE SCALE GENOMIC DNA]</scope>
    <source>
        <strain evidence="3 4">UMB0119</strain>
    </source>
</reference>
<gene>
    <name evidence="3" type="ORF">CYJ34_04675</name>
</gene>